<feature type="non-terminal residue" evidence="1">
    <location>
        <position position="345"/>
    </location>
</feature>
<dbReference type="AlphaFoldDB" id="A0AAV5V7P9"/>
<evidence type="ECO:0000313" key="1">
    <source>
        <dbReference type="EMBL" id="GMT15676.1"/>
    </source>
</evidence>
<sequence>MMLDYAARVEEERLMWQPLVDEEEKARAEIEQREKEKRARWRAAFPAVTGFAPPEGVIVHADGSRLYNQLLLLREADAEWCSGNRYQLAPPIVVAEILRFIDVSPCSSSSSAEPSTSSFSSDEPLYSTIGQELRINRRYQPVRDSRGRKKHGYNIYATGMFYLDTRLQLDNIQLFIDETRRAEATRSHWIPESVKALSSFAQQFTIDHSAAMRRLQDEEIESPVLLVERTHNTRARVDLVYKLVEPFRGETKWSHERVDKLWAYVFSFTIEPLVITENQGPLLRRLQSDLLFVFLLFADNLYSFGRSPRQLNDEFVFYEPSDSVLAPLSATSAANAASVATTTTG</sequence>
<keyword evidence="2" id="KW-1185">Reference proteome</keyword>
<organism evidence="1 2">
    <name type="scientific">Pristionchus fissidentatus</name>
    <dbReference type="NCBI Taxonomy" id="1538716"/>
    <lineage>
        <taxon>Eukaryota</taxon>
        <taxon>Metazoa</taxon>
        <taxon>Ecdysozoa</taxon>
        <taxon>Nematoda</taxon>
        <taxon>Chromadorea</taxon>
        <taxon>Rhabditida</taxon>
        <taxon>Rhabditina</taxon>
        <taxon>Diplogasteromorpha</taxon>
        <taxon>Diplogasteroidea</taxon>
        <taxon>Neodiplogasteridae</taxon>
        <taxon>Pristionchus</taxon>
    </lineage>
</organism>
<proteinExistence type="predicted"/>
<dbReference type="Proteomes" id="UP001432322">
    <property type="component" value="Unassembled WGS sequence"/>
</dbReference>
<dbReference type="EMBL" id="BTSY01000002">
    <property type="protein sequence ID" value="GMT15676.1"/>
    <property type="molecule type" value="Genomic_DNA"/>
</dbReference>
<accession>A0AAV5V7P9</accession>
<comment type="caution">
    <text evidence="1">The sequence shown here is derived from an EMBL/GenBank/DDBJ whole genome shotgun (WGS) entry which is preliminary data.</text>
</comment>
<gene>
    <name evidence="1" type="ORF">PFISCL1PPCAC_6973</name>
</gene>
<name>A0AAV5V7P9_9BILA</name>
<evidence type="ECO:0000313" key="2">
    <source>
        <dbReference type="Proteomes" id="UP001432322"/>
    </source>
</evidence>
<protein>
    <submittedName>
        <fullName evidence="1">Uncharacterized protein</fullName>
    </submittedName>
</protein>
<reference evidence="1" key="1">
    <citation type="submission" date="2023-10" db="EMBL/GenBank/DDBJ databases">
        <title>Genome assembly of Pristionchus species.</title>
        <authorList>
            <person name="Yoshida K."/>
            <person name="Sommer R.J."/>
        </authorList>
    </citation>
    <scope>NUCLEOTIDE SEQUENCE</scope>
    <source>
        <strain evidence="1">RS5133</strain>
    </source>
</reference>